<name>A0AAN7NTF6_MYCAM</name>
<evidence type="ECO:0000313" key="2">
    <source>
        <dbReference type="EMBL" id="KAK4830184.1"/>
    </source>
</evidence>
<organism evidence="2 3">
    <name type="scientific">Mycteria americana</name>
    <name type="common">Wood stork</name>
    <dbReference type="NCBI Taxonomy" id="33587"/>
    <lineage>
        <taxon>Eukaryota</taxon>
        <taxon>Metazoa</taxon>
        <taxon>Chordata</taxon>
        <taxon>Craniata</taxon>
        <taxon>Vertebrata</taxon>
        <taxon>Euteleostomi</taxon>
        <taxon>Archelosauria</taxon>
        <taxon>Archosauria</taxon>
        <taxon>Dinosauria</taxon>
        <taxon>Saurischia</taxon>
        <taxon>Theropoda</taxon>
        <taxon>Coelurosauria</taxon>
        <taxon>Aves</taxon>
        <taxon>Neognathae</taxon>
        <taxon>Neoaves</taxon>
        <taxon>Aequornithes</taxon>
        <taxon>Ciconiiformes</taxon>
        <taxon>Ciconiidae</taxon>
        <taxon>Mycteria</taxon>
    </lineage>
</organism>
<dbReference type="EMBL" id="JAUNZN010000001">
    <property type="protein sequence ID" value="KAK4830184.1"/>
    <property type="molecule type" value="Genomic_DNA"/>
</dbReference>
<feature type="region of interest" description="Disordered" evidence="1">
    <location>
        <begin position="1"/>
        <end position="21"/>
    </location>
</feature>
<gene>
    <name evidence="2" type="ORF">QYF61_008975</name>
</gene>
<dbReference type="AlphaFoldDB" id="A0AAN7NTF6"/>
<proteinExistence type="predicted"/>
<evidence type="ECO:0000256" key="1">
    <source>
        <dbReference type="SAM" id="MobiDB-lite"/>
    </source>
</evidence>
<sequence>MNSTAGGWREKGRHPPKGEVNVPYQEKQACGQGACNISIRPPPNFSSHLATTCPEVVARLGSLTSVLQRPSGPPRLLQRGKTGTQEPCAAAHSSDISSLSPLPLPLASHCLLRHLEYSSTHYSKQQKALAGVLLEVFAQPQFHHNSTNFTNISNAKQPQFPQPLLRRLLLQTLHQLRCPSLDTLQHLHVPLVVRGPTLNTVFELNVQMFSTDENQALNDDGAALNPFSAQPVLVLGIAPTQVQDLALGLVELHEVCTGPPLKPVKVPLDGIPSLQRVDHTTQLGVVGKLAEDNDIDRVIQNCVKKAKQPQFPQLLLRRLLLQTLHQLCCPSLDTLQHLHVFLVVRGPKLNTVFEVRPHQCRVQGDDRFPSPAGHMISDTSQDAIGLLGHLGTLLAHTQPAVNQHSQVLFHWAAFQPLFPKPVVLHGVAVTQVQDLTLSLVEPHTTGLGPSIQPVQVPLQSLPTLKQINTPAQLGVICKLAEGALDPFIQIIDKDIKQNWPQY</sequence>
<keyword evidence="3" id="KW-1185">Reference proteome</keyword>
<evidence type="ECO:0000313" key="3">
    <source>
        <dbReference type="Proteomes" id="UP001333110"/>
    </source>
</evidence>
<protein>
    <submittedName>
        <fullName evidence="2">Uncharacterized protein</fullName>
    </submittedName>
</protein>
<comment type="caution">
    <text evidence="2">The sequence shown here is derived from an EMBL/GenBank/DDBJ whole genome shotgun (WGS) entry which is preliminary data.</text>
</comment>
<accession>A0AAN7NTF6</accession>
<dbReference type="Proteomes" id="UP001333110">
    <property type="component" value="Unassembled WGS sequence"/>
</dbReference>
<feature type="region of interest" description="Disordered" evidence="1">
    <location>
        <begin position="66"/>
        <end position="88"/>
    </location>
</feature>
<reference evidence="2 3" key="1">
    <citation type="journal article" date="2023" name="J. Hered.">
        <title>Chromosome-level genome of the wood stork (Mycteria americana) provides insight into avian chromosome evolution.</title>
        <authorList>
            <person name="Flamio R. Jr."/>
            <person name="Ramstad K.M."/>
        </authorList>
    </citation>
    <scope>NUCLEOTIDE SEQUENCE [LARGE SCALE GENOMIC DNA]</scope>
    <source>
        <strain evidence="2">JAX WOST 10</strain>
    </source>
</reference>